<name>F8Q6B0_SERL3</name>
<dbReference type="EMBL" id="GL945484">
    <property type="protein sequence ID" value="EGN96148.1"/>
    <property type="molecule type" value="Genomic_DNA"/>
</dbReference>
<accession>F8Q6B0</accession>
<feature type="non-terminal residue" evidence="2">
    <location>
        <position position="1"/>
    </location>
</feature>
<sequence length="131" mass="14822">DERRFLLPPLSLYTLCKPLHQLRQLCSPLLCFLLRSFSSKRTDLLCLYRRLYLQKTLLVPLSKHRLLCLSLAFISSRDKAEKPSTPSSPQSPYNYHRNASSLPSHCSSPRPGPSPTSQSAQTHPSFRSAPS</sequence>
<reference evidence="3" key="1">
    <citation type="journal article" date="2011" name="Science">
        <title>The plant cell wall-decomposing machinery underlies the functional diversity of forest fungi.</title>
        <authorList>
            <person name="Eastwood D.C."/>
            <person name="Floudas D."/>
            <person name="Binder M."/>
            <person name="Majcherczyk A."/>
            <person name="Schneider P."/>
            <person name="Aerts A."/>
            <person name="Asiegbu F.O."/>
            <person name="Baker S.E."/>
            <person name="Barry K."/>
            <person name="Bendiksby M."/>
            <person name="Blumentritt M."/>
            <person name="Coutinho P.M."/>
            <person name="Cullen D."/>
            <person name="de Vries R.P."/>
            <person name="Gathman A."/>
            <person name="Goodell B."/>
            <person name="Henrissat B."/>
            <person name="Ihrmark K."/>
            <person name="Kauserud H."/>
            <person name="Kohler A."/>
            <person name="LaButti K."/>
            <person name="Lapidus A."/>
            <person name="Lavin J.L."/>
            <person name="Lee Y.-H."/>
            <person name="Lindquist E."/>
            <person name="Lilly W."/>
            <person name="Lucas S."/>
            <person name="Morin E."/>
            <person name="Murat C."/>
            <person name="Oguiza J.A."/>
            <person name="Park J."/>
            <person name="Pisabarro A.G."/>
            <person name="Riley R."/>
            <person name="Rosling A."/>
            <person name="Salamov A."/>
            <person name="Schmidt O."/>
            <person name="Schmutz J."/>
            <person name="Skrede I."/>
            <person name="Stenlid J."/>
            <person name="Wiebenga A."/>
            <person name="Xie X."/>
            <person name="Kuees U."/>
            <person name="Hibbett D.S."/>
            <person name="Hoffmeister D."/>
            <person name="Hoegberg N."/>
            <person name="Martin F."/>
            <person name="Grigoriev I.V."/>
            <person name="Watkinson S.C."/>
        </authorList>
    </citation>
    <scope>NUCLEOTIDE SEQUENCE [LARGE SCALE GENOMIC DNA]</scope>
    <source>
        <strain evidence="3">strain S7.3</strain>
    </source>
</reference>
<evidence type="ECO:0000313" key="2">
    <source>
        <dbReference type="EMBL" id="EGN96148.1"/>
    </source>
</evidence>
<keyword evidence="3" id="KW-1185">Reference proteome</keyword>
<dbReference type="InParanoid" id="F8Q6B0"/>
<feature type="non-terminal residue" evidence="2">
    <location>
        <position position="131"/>
    </location>
</feature>
<gene>
    <name evidence="2" type="ORF">SERLA73DRAFT_185737</name>
</gene>
<dbReference type="Proteomes" id="UP000008063">
    <property type="component" value="Unassembled WGS sequence"/>
</dbReference>
<dbReference type="AlphaFoldDB" id="F8Q6B0"/>
<feature type="region of interest" description="Disordered" evidence="1">
    <location>
        <begin position="77"/>
        <end position="131"/>
    </location>
</feature>
<evidence type="ECO:0000256" key="1">
    <source>
        <dbReference type="SAM" id="MobiDB-lite"/>
    </source>
</evidence>
<protein>
    <submittedName>
        <fullName evidence="2">Uncharacterized protein</fullName>
    </submittedName>
</protein>
<feature type="compositionally biased region" description="Polar residues" evidence="1">
    <location>
        <begin position="84"/>
        <end position="107"/>
    </location>
</feature>
<evidence type="ECO:0000313" key="3">
    <source>
        <dbReference type="Proteomes" id="UP000008063"/>
    </source>
</evidence>
<dbReference type="HOGENOM" id="CLU_1932655_0_0_1"/>
<feature type="compositionally biased region" description="Polar residues" evidence="1">
    <location>
        <begin position="115"/>
        <end position="131"/>
    </location>
</feature>
<organism evidence="3">
    <name type="scientific">Serpula lacrymans var. lacrymans (strain S7.3)</name>
    <name type="common">Dry rot fungus</name>
    <dbReference type="NCBI Taxonomy" id="936435"/>
    <lineage>
        <taxon>Eukaryota</taxon>
        <taxon>Fungi</taxon>
        <taxon>Dikarya</taxon>
        <taxon>Basidiomycota</taxon>
        <taxon>Agaricomycotina</taxon>
        <taxon>Agaricomycetes</taxon>
        <taxon>Agaricomycetidae</taxon>
        <taxon>Boletales</taxon>
        <taxon>Coniophorineae</taxon>
        <taxon>Serpulaceae</taxon>
        <taxon>Serpula</taxon>
    </lineage>
</organism>
<proteinExistence type="predicted"/>